<proteinExistence type="predicted"/>
<evidence type="ECO:0000259" key="6">
    <source>
        <dbReference type="PROSITE" id="PS50178"/>
    </source>
</evidence>
<keyword evidence="1" id="KW-0479">Metal-binding</keyword>
<keyword evidence="3" id="KW-0862">Zinc</keyword>
<dbReference type="InterPro" id="IPR017455">
    <property type="entry name" value="Znf_FYVE-rel"/>
</dbReference>
<feature type="region of interest" description="Disordered" evidence="5">
    <location>
        <begin position="326"/>
        <end position="417"/>
    </location>
</feature>
<dbReference type="GeneID" id="83210627"/>
<dbReference type="Pfam" id="PF01363">
    <property type="entry name" value="FYVE"/>
    <property type="match status" value="1"/>
</dbReference>
<dbReference type="Gene3D" id="3.30.40.10">
    <property type="entry name" value="Zinc/RING finger domain, C3HC4 (zinc finger)"/>
    <property type="match status" value="1"/>
</dbReference>
<feature type="compositionally biased region" description="Polar residues" evidence="5">
    <location>
        <begin position="263"/>
        <end position="273"/>
    </location>
</feature>
<dbReference type="SMART" id="SM00064">
    <property type="entry name" value="FYVE"/>
    <property type="match status" value="1"/>
</dbReference>
<name>A0AAD7VAN2_9FUNG</name>
<dbReference type="PANTHER" id="PTHR39490">
    <property type="entry name" value="ARRESTIN DOMAIN-CONTAINING PROTEIN D"/>
    <property type="match status" value="1"/>
</dbReference>
<feature type="compositionally biased region" description="Basic residues" evidence="5">
    <location>
        <begin position="216"/>
        <end position="226"/>
    </location>
</feature>
<dbReference type="InterPro" id="IPR013083">
    <property type="entry name" value="Znf_RING/FYVE/PHD"/>
</dbReference>
<dbReference type="Proteomes" id="UP001234581">
    <property type="component" value="Unassembled WGS sequence"/>
</dbReference>
<dbReference type="InterPro" id="IPR052113">
    <property type="entry name" value="FYVE-type_Zinc_Finger"/>
</dbReference>
<dbReference type="InterPro" id="IPR011011">
    <property type="entry name" value="Znf_FYVE_PHD"/>
</dbReference>
<dbReference type="CDD" id="cd15760">
    <property type="entry name" value="FYVE_scVPS27p_like"/>
    <property type="match status" value="1"/>
</dbReference>
<keyword evidence="2 4" id="KW-0863">Zinc-finger</keyword>
<dbReference type="SUPFAM" id="SSF57903">
    <property type="entry name" value="FYVE/PHD zinc finger"/>
    <property type="match status" value="1"/>
</dbReference>
<feature type="compositionally biased region" description="Polar residues" evidence="5">
    <location>
        <begin position="332"/>
        <end position="347"/>
    </location>
</feature>
<feature type="compositionally biased region" description="Acidic residues" evidence="5">
    <location>
        <begin position="612"/>
        <end position="626"/>
    </location>
</feature>
<evidence type="ECO:0000313" key="7">
    <source>
        <dbReference type="EMBL" id="KAJ8660992.1"/>
    </source>
</evidence>
<evidence type="ECO:0000313" key="8">
    <source>
        <dbReference type="Proteomes" id="UP001234581"/>
    </source>
</evidence>
<dbReference type="GO" id="GO:0008270">
    <property type="term" value="F:zinc ion binding"/>
    <property type="evidence" value="ECO:0007669"/>
    <property type="project" value="UniProtKB-KW"/>
</dbReference>
<evidence type="ECO:0000256" key="3">
    <source>
        <dbReference type="ARBA" id="ARBA00022833"/>
    </source>
</evidence>
<feature type="domain" description="FYVE-type" evidence="6">
    <location>
        <begin position="761"/>
        <end position="814"/>
    </location>
</feature>
<feature type="region of interest" description="Disordered" evidence="5">
    <location>
        <begin position="606"/>
        <end position="626"/>
    </location>
</feature>
<evidence type="ECO:0000256" key="2">
    <source>
        <dbReference type="ARBA" id="ARBA00022771"/>
    </source>
</evidence>
<feature type="compositionally biased region" description="Low complexity" evidence="5">
    <location>
        <begin position="101"/>
        <end position="136"/>
    </location>
</feature>
<evidence type="ECO:0000256" key="1">
    <source>
        <dbReference type="ARBA" id="ARBA00022723"/>
    </source>
</evidence>
<organism evidence="7 8">
    <name type="scientific">Lichtheimia ornata</name>
    <dbReference type="NCBI Taxonomy" id="688661"/>
    <lineage>
        <taxon>Eukaryota</taxon>
        <taxon>Fungi</taxon>
        <taxon>Fungi incertae sedis</taxon>
        <taxon>Mucoromycota</taxon>
        <taxon>Mucoromycotina</taxon>
        <taxon>Mucoromycetes</taxon>
        <taxon>Mucorales</taxon>
        <taxon>Lichtheimiaceae</taxon>
        <taxon>Lichtheimia</taxon>
    </lineage>
</organism>
<feature type="compositionally biased region" description="Basic and acidic residues" evidence="5">
    <location>
        <begin position="401"/>
        <end position="417"/>
    </location>
</feature>
<evidence type="ECO:0000256" key="5">
    <source>
        <dbReference type="SAM" id="MobiDB-lite"/>
    </source>
</evidence>
<dbReference type="EMBL" id="JARTCD010000010">
    <property type="protein sequence ID" value="KAJ8660992.1"/>
    <property type="molecule type" value="Genomic_DNA"/>
</dbReference>
<feature type="region of interest" description="Disordered" evidence="5">
    <location>
        <begin position="89"/>
        <end position="286"/>
    </location>
</feature>
<comment type="caution">
    <text evidence="7">The sequence shown here is derived from an EMBL/GenBank/DDBJ whole genome shotgun (WGS) entry which is preliminary data.</text>
</comment>
<dbReference type="RefSeq" id="XP_058345905.1">
    <property type="nucleotide sequence ID" value="XM_058483286.1"/>
</dbReference>
<gene>
    <name evidence="7" type="ORF">O0I10_003214</name>
</gene>
<dbReference type="PANTHER" id="PTHR39490:SF8">
    <property type="entry name" value="ZINC FINGER FYVE DOMAIN-CONTAINING PROTEIN 21"/>
    <property type="match status" value="1"/>
</dbReference>
<keyword evidence="8" id="KW-1185">Reference proteome</keyword>
<sequence>MHSATFLSTPAPYNVSIPAISINDWYPVCSPPSTFRDQRLRHSSRSAIMANAQDEVHGKKSPRIMVSEVVDEPDKKLDAGANAFVTRPASMQHHQHHPHQEQQQQTTFATTPPSSSSSSSFFSPPCLLSPNNNNNNPEYDHSSSTTRRYPIEDPASLPPLPPQALLSHSTFSPDTEDADDKDESNMHLRSIRPLHNDSVPGFTPLDTGASSPFIKAIRKAQKKRRGSVGEGTLRRQKAISAPVEPRLTKSSTHAQQRRHRPISNITTTSSPLRTHQEEDDSNDHWDPHIDAFEVLRAKITGITRTMQEFHVQELFYDELTERNNNRQRHHTIATTTTYQRRMSTSAESPCDPTPNHLLMDKSQSHTNRHRRIRSHGSAADFDSTTNAINSPPPPPPAPTADETRYHENNDPWSHLRTDEDFEHDLRHKSTTFSDDDELDLINNRNNDDYNYDDDDDLTISPPMAPTSPNLTALFLTTNSLINSRLDELSETASIASSCGGGDDINQSSSNEWRLQFLDLVSACITQSEELESLSTELLGTERRVRELLVINGTVNEQYHEREKAYEERIRECEEVAKQQLIMIDTLEELMADIDMKLTHHLDHNDYEHDADSGIEDDTDRSVEEDEQRWDFKRAVADILGVETQGDLVHKMRWEVGMFVGGGVGTGHVIHSFEGQLRGIEMMIAGSGTTVEDSPLRISQQDQIDETTHISRSLPRNKFHHHHYMLHISARDRKTRFRMIPQAHWVPDQMASHCQFTSKRPCSVKFSLFQRRHHCRKCGIVVCQRHSGNRLPLFAKSSAPPQWSRVCDKCFCNLIMTGDE</sequence>
<evidence type="ECO:0000256" key="4">
    <source>
        <dbReference type="PROSITE-ProRule" id="PRU00091"/>
    </source>
</evidence>
<protein>
    <recommendedName>
        <fullName evidence="6">FYVE-type domain-containing protein</fullName>
    </recommendedName>
</protein>
<reference evidence="7 8" key="1">
    <citation type="submission" date="2023-03" db="EMBL/GenBank/DDBJ databases">
        <title>Genome sequence of Lichtheimia ornata CBS 291.66.</title>
        <authorList>
            <person name="Mohabir J.T."/>
            <person name="Shea T.P."/>
            <person name="Kurbessoian T."/>
            <person name="Berby B."/>
            <person name="Fontaine J."/>
            <person name="Livny J."/>
            <person name="Gnirke A."/>
            <person name="Stajich J.E."/>
            <person name="Cuomo C.A."/>
        </authorList>
    </citation>
    <scope>NUCLEOTIDE SEQUENCE [LARGE SCALE GENOMIC DNA]</scope>
    <source>
        <strain evidence="7">CBS 291.66</strain>
    </source>
</reference>
<dbReference type="AlphaFoldDB" id="A0AAD7VAN2"/>
<dbReference type="PROSITE" id="PS50178">
    <property type="entry name" value="ZF_FYVE"/>
    <property type="match status" value="1"/>
</dbReference>
<dbReference type="InterPro" id="IPR000306">
    <property type="entry name" value="Znf_FYVE"/>
</dbReference>
<accession>A0AAD7VAN2</accession>